<name>A0A0E9QZM0_ANGAN</name>
<proteinExistence type="predicted"/>
<evidence type="ECO:0000313" key="1">
    <source>
        <dbReference type="EMBL" id="JAH21533.1"/>
    </source>
</evidence>
<dbReference type="EMBL" id="GBXM01087044">
    <property type="protein sequence ID" value="JAH21533.1"/>
    <property type="molecule type" value="Transcribed_RNA"/>
</dbReference>
<reference evidence="1" key="1">
    <citation type="submission" date="2014-11" db="EMBL/GenBank/DDBJ databases">
        <authorList>
            <person name="Amaro Gonzalez C."/>
        </authorList>
    </citation>
    <scope>NUCLEOTIDE SEQUENCE</scope>
</reference>
<accession>A0A0E9QZM0</accession>
<protein>
    <submittedName>
        <fullName evidence="1">Uncharacterized protein</fullName>
    </submittedName>
</protein>
<reference evidence="1" key="2">
    <citation type="journal article" date="2015" name="Fish Shellfish Immunol.">
        <title>Early steps in the European eel (Anguilla anguilla)-Vibrio vulnificus interaction in the gills: Role of the RtxA13 toxin.</title>
        <authorList>
            <person name="Callol A."/>
            <person name="Pajuelo D."/>
            <person name="Ebbesson L."/>
            <person name="Teles M."/>
            <person name="MacKenzie S."/>
            <person name="Amaro C."/>
        </authorList>
    </citation>
    <scope>NUCLEOTIDE SEQUENCE</scope>
</reference>
<sequence length="27" mass="3200">MKTREGVENTREPSLNMEVELNLKLMH</sequence>
<dbReference type="AlphaFoldDB" id="A0A0E9QZM0"/>
<organism evidence="1">
    <name type="scientific">Anguilla anguilla</name>
    <name type="common">European freshwater eel</name>
    <name type="synonym">Muraena anguilla</name>
    <dbReference type="NCBI Taxonomy" id="7936"/>
    <lineage>
        <taxon>Eukaryota</taxon>
        <taxon>Metazoa</taxon>
        <taxon>Chordata</taxon>
        <taxon>Craniata</taxon>
        <taxon>Vertebrata</taxon>
        <taxon>Euteleostomi</taxon>
        <taxon>Actinopterygii</taxon>
        <taxon>Neopterygii</taxon>
        <taxon>Teleostei</taxon>
        <taxon>Anguilliformes</taxon>
        <taxon>Anguillidae</taxon>
        <taxon>Anguilla</taxon>
    </lineage>
</organism>